<dbReference type="PROSITE" id="PS00108">
    <property type="entry name" value="PROTEIN_KINASE_ST"/>
    <property type="match status" value="1"/>
</dbReference>
<feature type="compositionally biased region" description="Polar residues" evidence="1">
    <location>
        <begin position="291"/>
        <end position="301"/>
    </location>
</feature>
<dbReference type="STRING" id="398673.A0A2P4ZDB6"/>
<protein>
    <recommendedName>
        <fullName evidence="2">Protein kinase domain-containing protein</fullName>
    </recommendedName>
</protein>
<dbReference type="GO" id="GO:0004672">
    <property type="term" value="F:protein kinase activity"/>
    <property type="evidence" value="ECO:0007669"/>
    <property type="project" value="InterPro"/>
</dbReference>
<dbReference type="Proteomes" id="UP000054821">
    <property type="component" value="Unassembled WGS sequence"/>
</dbReference>
<dbReference type="RefSeq" id="XP_018663161.2">
    <property type="nucleotide sequence ID" value="XM_018803788.2"/>
</dbReference>
<dbReference type="GeneID" id="29983871"/>
<comment type="caution">
    <text evidence="3">The sequence shown here is derived from an EMBL/GenBank/DDBJ whole genome shotgun (WGS) entry which is preliminary data.</text>
</comment>
<dbReference type="CDD" id="cd00180">
    <property type="entry name" value="PKc"/>
    <property type="match status" value="1"/>
</dbReference>
<reference evidence="3 4" key="1">
    <citation type="journal article" date="2016" name="Genome Announc.">
        <title>Draft Whole-Genome Sequence of Trichoderma gamsii T6085, a Promising Biocontrol Agent of Fusarium Head Blight on Wheat.</title>
        <authorList>
            <person name="Baroncelli R."/>
            <person name="Zapparata A."/>
            <person name="Piaggeschi G."/>
            <person name="Sarrocco S."/>
            <person name="Vannacci G."/>
        </authorList>
    </citation>
    <scope>NUCLEOTIDE SEQUENCE [LARGE SCALE GENOMIC DNA]</scope>
    <source>
        <strain evidence="3 4">T6085</strain>
    </source>
</reference>
<evidence type="ECO:0000259" key="2">
    <source>
        <dbReference type="PROSITE" id="PS50011"/>
    </source>
</evidence>
<keyword evidence="4" id="KW-1185">Reference proteome</keyword>
<dbReference type="InterPro" id="IPR000719">
    <property type="entry name" value="Prot_kinase_dom"/>
</dbReference>
<dbReference type="AlphaFoldDB" id="A0A2P4ZDB6"/>
<dbReference type="GO" id="GO:0005524">
    <property type="term" value="F:ATP binding"/>
    <property type="evidence" value="ECO:0007669"/>
    <property type="project" value="InterPro"/>
</dbReference>
<evidence type="ECO:0000313" key="4">
    <source>
        <dbReference type="Proteomes" id="UP000054821"/>
    </source>
</evidence>
<dbReference type="SUPFAM" id="SSF56112">
    <property type="entry name" value="Protein kinase-like (PK-like)"/>
    <property type="match status" value="1"/>
</dbReference>
<feature type="domain" description="Protein kinase" evidence="2">
    <location>
        <begin position="374"/>
        <end position="644"/>
    </location>
</feature>
<gene>
    <name evidence="3" type="ORF">TGAM01_v208762</name>
</gene>
<accession>A0A2P4ZDB6</accession>
<dbReference type="PANTHER" id="PTHR24347">
    <property type="entry name" value="SERINE/THREONINE-PROTEIN KINASE"/>
    <property type="match status" value="1"/>
</dbReference>
<evidence type="ECO:0000256" key="1">
    <source>
        <dbReference type="SAM" id="MobiDB-lite"/>
    </source>
</evidence>
<organism evidence="3 4">
    <name type="scientific">Trichoderma gamsii</name>
    <dbReference type="NCBI Taxonomy" id="398673"/>
    <lineage>
        <taxon>Eukaryota</taxon>
        <taxon>Fungi</taxon>
        <taxon>Dikarya</taxon>
        <taxon>Ascomycota</taxon>
        <taxon>Pezizomycotina</taxon>
        <taxon>Sordariomycetes</taxon>
        <taxon>Hypocreomycetidae</taxon>
        <taxon>Hypocreales</taxon>
        <taxon>Hypocreaceae</taxon>
        <taxon>Trichoderma</taxon>
    </lineage>
</organism>
<dbReference type="InterPro" id="IPR008271">
    <property type="entry name" value="Ser/Thr_kinase_AS"/>
</dbReference>
<dbReference type="Gene3D" id="1.10.510.10">
    <property type="entry name" value="Transferase(Phosphotransferase) domain 1"/>
    <property type="match status" value="1"/>
</dbReference>
<dbReference type="Pfam" id="PF00069">
    <property type="entry name" value="Pkinase"/>
    <property type="match status" value="1"/>
</dbReference>
<dbReference type="EMBL" id="JPDN02000039">
    <property type="protein sequence ID" value="PON22279.1"/>
    <property type="molecule type" value="Genomic_DNA"/>
</dbReference>
<evidence type="ECO:0000313" key="3">
    <source>
        <dbReference type="EMBL" id="PON22279.1"/>
    </source>
</evidence>
<sequence>MSEPSSASIRSASFVTARSHISVSNSHSSQWPTTQLKPRALAAAEEIGNQDHALKSSQPSFGSATQIEPRVIAYEAALAVEEAREAARLAAILAKAPTTEEIAALFTDALPDVQDARMIIASTHFPDDTSQNSSIIPLPYKATRRVTFAVIQQAQDVDLFLHLSLKDANTEFDTPISCQIIYDPGRDHCLLVNLTGPQLHLTEFNSSPVLRASPPLRACIRENTSRLIQPGKWRISIDDDSEECGEYHVAEFWLRGRQFDVTIQTAPRPKRGIDDGAEENVNKRRKRHNDLTGTTCIQPLNKTAMEPKPAAIATKRAKGHDPSPSSSVQKISVKAAVPLLELEDGDEAFIWALGGSTDISQSVSGAKGPASYELRRVELKGATRSANVFTCEHSAVSGPVVAKVLQYNRDAPNKVRTSLHLWKTEKATLEKLKHRNVVALKAFDGRMLSMYLELLPESLDRIKLVEFSQSDIFRILLDISSALVYLKTMPIIHNDIKPSNITYSSQRGAVLIDFGLATIHSEINAGGTPWYLPPDLLDDTARGSPGDIWALGVTMLYLLGKIEYPEASGDDWDIHELDRKENKKHKNKMIEWLGHIFSARARLTPVYVGTGTSKLESIVFNMLERDSELRFEAEDIVSALDKSMSRLLLAA</sequence>
<name>A0A2P4ZDB6_9HYPO</name>
<dbReference type="PROSITE" id="PS50011">
    <property type="entry name" value="PROTEIN_KINASE_DOM"/>
    <property type="match status" value="1"/>
</dbReference>
<feature type="region of interest" description="Disordered" evidence="1">
    <location>
        <begin position="267"/>
        <end position="305"/>
    </location>
</feature>
<proteinExistence type="predicted"/>
<dbReference type="InterPro" id="IPR011009">
    <property type="entry name" value="Kinase-like_dom_sf"/>
</dbReference>
<dbReference type="SMART" id="SM00220">
    <property type="entry name" value="S_TKc"/>
    <property type="match status" value="1"/>
</dbReference>